<organism evidence="2 3">
    <name type="scientific">Dasania phycosphaerae</name>
    <dbReference type="NCBI Taxonomy" id="2950436"/>
    <lineage>
        <taxon>Bacteria</taxon>
        <taxon>Pseudomonadati</taxon>
        <taxon>Pseudomonadota</taxon>
        <taxon>Gammaproteobacteria</taxon>
        <taxon>Cellvibrionales</taxon>
        <taxon>Spongiibacteraceae</taxon>
        <taxon>Dasania</taxon>
    </lineage>
</organism>
<feature type="chain" id="PRO_5039914750" description="TonB C-terminal domain-containing protein" evidence="1">
    <location>
        <begin position="24"/>
        <end position="237"/>
    </location>
</feature>
<keyword evidence="3" id="KW-1185">Reference proteome</keyword>
<evidence type="ECO:0000256" key="1">
    <source>
        <dbReference type="SAM" id="SignalP"/>
    </source>
</evidence>
<proteinExistence type="predicted"/>
<dbReference type="AlphaFoldDB" id="A0A9J6RIH0"/>
<dbReference type="RefSeq" id="WP_258330633.1">
    <property type="nucleotide sequence ID" value="NZ_JAPTGG010000003.1"/>
</dbReference>
<comment type="caution">
    <text evidence="2">The sequence shown here is derived from an EMBL/GenBank/DDBJ whole genome shotgun (WGS) entry which is preliminary data.</text>
</comment>
<accession>A0A9J6RIH0</accession>
<evidence type="ECO:0008006" key="4">
    <source>
        <dbReference type="Google" id="ProtNLM"/>
    </source>
</evidence>
<feature type="signal peptide" evidence="1">
    <location>
        <begin position="1"/>
        <end position="23"/>
    </location>
</feature>
<dbReference type="Proteomes" id="UP001069090">
    <property type="component" value="Unassembled WGS sequence"/>
</dbReference>
<evidence type="ECO:0000313" key="3">
    <source>
        <dbReference type="Proteomes" id="UP001069090"/>
    </source>
</evidence>
<dbReference type="EMBL" id="JAPTGG010000003">
    <property type="protein sequence ID" value="MCZ0864478.1"/>
    <property type="molecule type" value="Genomic_DNA"/>
</dbReference>
<sequence length="237" mass="26409">MKDLTTRLIIIVLFFTASTAAYCEATSATDAVVYLPARFADGGNSLLDALTFKTDQSDFIATTFCYAKASIKGKLIKPLCLISDWEQRAFSKDVELQLNDLPIVAATINGEPVNVQVQMMVSYQCGKGRCQGLVTLNHGELKNTYGLNYIAPQLILDGLKGPRGVGGWFFERGVKLSLGVTVDSQGLPIDVKEFKSEPEYRMWSKKVKKMLKRSRYIPGIYNAEYVSMSYTYAFIVY</sequence>
<gene>
    <name evidence="2" type="ORF">O0V09_04665</name>
</gene>
<protein>
    <recommendedName>
        <fullName evidence="4">TonB C-terminal domain-containing protein</fullName>
    </recommendedName>
</protein>
<evidence type="ECO:0000313" key="2">
    <source>
        <dbReference type="EMBL" id="MCZ0864478.1"/>
    </source>
</evidence>
<keyword evidence="1" id="KW-0732">Signal</keyword>
<reference evidence="2 3" key="1">
    <citation type="submission" date="2022-12" db="EMBL/GenBank/DDBJ databases">
        <title>Dasania phycosphaerae sp. nov., isolated from particulate material of the south coast of Korea.</title>
        <authorList>
            <person name="Jiang Y."/>
        </authorList>
    </citation>
    <scope>NUCLEOTIDE SEQUENCE [LARGE SCALE GENOMIC DNA]</scope>
    <source>
        <strain evidence="2 3">GY-19</strain>
    </source>
</reference>
<name>A0A9J6RIH0_9GAMM</name>